<dbReference type="PROSITE" id="PS51257">
    <property type="entry name" value="PROKAR_LIPOPROTEIN"/>
    <property type="match status" value="1"/>
</dbReference>
<dbReference type="Proteomes" id="UP000467214">
    <property type="component" value="Unassembled WGS sequence"/>
</dbReference>
<evidence type="ECO:0000259" key="2">
    <source>
        <dbReference type="Pfam" id="PF11008"/>
    </source>
</evidence>
<accession>A0A845BP39</accession>
<evidence type="ECO:0000313" key="4">
    <source>
        <dbReference type="Proteomes" id="UP000467214"/>
    </source>
</evidence>
<protein>
    <submittedName>
        <fullName evidence="3">DUF2846 domain-containing protein</fullName>
    </submittedName>
</protein>
<feature type="domain" description="DUF2846" evidence="2">
    <location>
        <begin position="41"/>
        <end position="125"/>
    </location>
</feature>
<comment type="caution">
    <text evidence="3">The sequence shown here is derived from an EMBL/GenBank/DDBJ whole genome shotgun (WGS) entry which is preliminary data.</text>
</comment>
<name>A0A845BP39_9NEIS</name>
<evidence type="ECO:0000313" key="3">
    <source>
        <dbReference type="EMBL" id="MXR36046.1"/>
    </source>
</evidence>
<organism evidence="3 4">
    <name type="scientific">Craterilacuibacter sinensis</name>
    <dbReference type="NCBI Taxonomy" id="2686017"/>
    <lineage>
        <taxon>Bacteria</taxon>
        <taxon>Pseudomonadati</taxon>
        <taxon>Pseudomonadota</taxon>
        <taxon>Betaproteobacteria</taxon>
        <taxon>Neisseriales</taxon>
        <taxon>Neisseriaceae</taxon>
        <taxon>Craterilacuibacter</taxon>
    </lineage>
</organism>
<dbReference type="InterPro" id="IPR016596">
    <property type="entry name" value="UCP012335"/>
</dbReference>
<dbReference type="AlphaFoldDB" id="A0A845BP39"/>
<dbReference type="EMBL" id="WSSB01000002">
    <property type="protein sequence ID" value="MXR36046.1"/>
    <property type="molecule type" value="Genomic_DNA"/>
</dbReference>
<keyword evidence="1" id="KW-0732">Signal</keyword>
<evidence type="ECO:0000256" key="1">
    <source>
        <dbReference type="SAM" id="SignalP"/>
    </source>
</evidence>
<proteinExistence type="predicted"/>
<dbReference type="RefSeq" id="WP_160794869.1">
    <property type="nucleotide sequence ID" value="NZ_WSSB01000002.1"/>
</dbReference>
<keyword evidence="4" id="KW-1185">Reference proteome</keyword>
<dbReference type="Pfam" id="PF11008">
    <property type="entry name" value="DUF2846"/>
    <property type="match status" value="1"/>
</dbReference>
<gene>
    <name evidence="3" type="ORF">GQF02_03530</name>
</gene>
<feature type="signal peptide" evidence="1">
    <location>
        <begin position="1"/>
        <end position="25"/>
    </location>
</feature>
<dbReference type="InterPro" id="IPR022548">
    <property type="entry name" value="DUF2846"/>
</dbReference>
<feature type="chain" id="PRO_5033011614" evidence="1">
    <location>
        <begin position="26"/>
        <end position="146"/>
    </location>
</feature>
<dbReference type="PIRSF" id="PIRSF012335">
    <property type="entry name" value="UCP012335"/>
    <property type="match status" value="1"/>
</dbReference>
<reference evidence="3 4" key="1">
    <citation type="submission" date="2019-12" db="EMBL/GenBank/DDBJ databases">
        <title>Neisseriaceae gen. nov. sp. Genome sequencing and assembly.</title>
        <authorList>
            <person name="Liu Z."/>
            <person name="Li A."/>
        </authorList>
    </citation>
    <scope>NUCLEOTIDE SEQUENCE [LARGE SCALE GENOMIC DNA]</scope>
    <source>
        <strain evidence="3 4">B2N2-7</strain>
    </source>
</reference>
<sequence length="146" mass="15787">MKIKSILLSVVVACLFSGCASVAMAPAEKDTALKQFNEPPKDKAGLYIYRNTFVGQALKKTVSINDVAIGETANKVYFYRQIPPGKHTISTESEFSDNSISFVANPGKNYFVEQYIKMGVLVGGAGLRMVEEGAGKRAVSECKLAL</sequence>